<evidence type="ECO:0008006" key="4">
    <source>
        <dbReference type="Google" id="ProtNLM"/>
    </source>
</evidence>
<keyword evidence="3" id="KW-1185">Reference proteome</keyword>
<proteinExistence type="predicted"/>
<dbReference type="RefSeq" id="WP_035368460.1">
    <property type="nucleotide sequence ID" value="NZ_LR215050.1"/>
</dbReference>
<dbReference type="AlphaFoldDB" id="A0A449BK57"/>
<dbReference type="EMBL" id="LR215050">
    <property type="protein sequence ID" value="VEU82829.1"/>
    <property type="molecule type" value="Genomic_DNA"/>
</dbReference>
<gene>
    <name evidence="2" type="ORF">NCTC10172_00853</name>
</gene>
<evidence type="ECO:0000256" key="1">
    <source>
        <dbReference type="SAM" id="Phobius"/>
    </source>
</evidence>
<evidence type="ECO:0000313" key="2">
    <source>
        <dbReference type="EMBL" id="VEU82829.1"/>
    </source>
</evidence>
<feature type="transmembrane region" description="Helical" evidence="1">
    <location>
        <begin position="12"/>
        <end position="31"/>
    </location>
</feature>
<dbReference type="STRING" id="1408416.GCA_000702765_00291"/>
<keyword evidence="1" id="KW-1133">Transmembrane helix</keyword>
<keyword evidence="1" id="KW-0472">Membrane</keyword>
<sequence length="148" mass="16499">MKTTTKLKIWGFIQLILGMMLIVSANTVFAEEDIFGKHVRPEVIVPGILLVFISIIIIFAGFAPELTSMSAKVQSESVQYAKDELEESISATSTVVAEGIKPAVKETIIELRQEDVESQLINAKSLFEQKLISESEYQELKKRILGIK</sequence>
<keyword evidence="1" id="KW-0812">Transmembrane</keyword>
<dbReference type="KEGG" id="ahk:NCTC10172_00853"/>
<dbReference type="Proteomes" id="UP000290909">
    <property type="component" value="Chromosome"/>
</dbReference>
<reference evidence="2 3" key="1">
    <citation type="submission" date="2019-01" db="EMBL/GenBank/DDBJ databases">
        <authorList>
            <consortium name="Pathogen Informatics"/>
        </authorList>
    </citation>
    <scope>NUCLEOTIDE SEQUENCE [LARGE SCALE GENOMIC DNA]</scope>
    <source>
        <strain evidence="2 3">NCTC10172</strain>
    </source>
</reference>
<feature type="transmembrane region" description="Helical" evidence="1">
    <location>
        <begin position="43"/>
        <end position="63"/>
    </location>
</feature>
<organism evidence="2 3">
    <name type="scientific">Acholeplasma hippikon</name>
    <dbReference type="NCBI Taxonomy" id="264636"/>
    <lineage>
        <taxon>Bacteria</taxon>
        <taxon>Bacillati</taxon>
        <taxon>Mycoplasmatota</taxon>
        <taxon>Mollicutes</taxon>
        <taxon>Acholeplasmatales</taxon>
        <taxon>Acholeplasmataceae</taxon>
        <taxon>Acholeplasma</taxon>
    </lineage>
</organism>
<evidence type="ECO:0000313" key="3">
    <source>
        <dbReference type="Proteomes" id="UP000290909"/>
    </source>
</evidence>
<name>A0A449BK57_9MOLU</name>
<accession>A0A449BK57</accession>
<protein>
    <recommendedName>
        <fullName evidence="4">SHOCT domain-containing protein</fullName>
    </recommendedName>
</protein>